<dbReference type="PANTHER" id="PTHR12544">
    <property type="entry name" value="GLUTAMINASE"/>
    <property type="match status" value="1"/>
</dbReference>
<dbReference type="NCBIfam" id="NF009020">
    <property type="entry name" value="PRK12356.1"/>
    <property type="match status" value="1"/>
</dbReference>
<keyword evidence="9" id="KW-1185">Reference proteome</keyword>
<comment type="catalytic activity">
    <reaction evidence="5 6">
        <text>L-glutamine + H2O = L-glutamate + NH4(+)</text>
        <dbReference type="Rhea" id="RHEA:15889"/>
        <dbReference type="ChEBI" id="CHEBI:15377"/>
        <dbReference type="ChEBI" id="CHEBI:28938"/>
        <dbReference type="ChEBI" id="CHEBI:29985"/>
        <dbReference type="ChEBI" id="CHEBI:58359"/>
        <dbReference type="EC" id="3.5.1.2"/>
    </reaction>
</comment>
<dbReference type="PANTHER" id="PTHR12544:SF48">
    <property type="entry name" value="GLUTAMINASE 1"/>
    <property type="match status" value="1"/>
</dbReference>
<reference evidence="8" key="1">
    <citation type="submission" date="2022-04" db="EMBL/GenBank/DDBJ databases">
        <title>Roseomonas acroporae sp. nov., isolated from coral Acropora digitifera.</title>
        <authorList>
            <person name="Sun H."/>
        </authorList>
    </citation>
    <scope>NUCLEOTIDE SEQUENCE</scope>
    <source>
        <strain evidence="8">NAR14</strain>
    </source>
</reference>
<comment type="caution">
    <text evidence="8">The sequence shown here is derived from an EMBL/GenBank/DDBJ whole genome shotgun (WGS) entry which is preliminary data.</text>
</comment>
<organism evidence="8 9">
    <name type="scientific">Roseomonas acroporae</name>
    <dbReference type="NCBI Taxonomy" id="2937791"/>
    <lineage>
        <taxon>Bacteria</taxon>
        <taxon>Pseudomonadati</taxon>
        <taxon>Pseudomonadota</taxon>
        <taxon>Alphaproteobacteria</taxon>
        <taxon>Acetobacterales</taxon>
        <taxon>Roseomonadaceae</taxon>
        <taxon>Roseomonas</taxon>
    </lineage>
</organism>
<dbReference type="InterPro" id="IPR015868">
    <property type="entry name" value="Glutaminase"/>
</dbReference>
<feature type="binding site" evidence="6">
    <location>
        <position position="86"/>
    </location>
    <ligand>
        <name>substrate</name>
    </ligand>
</feature>
<feature type="binding site" evidence="6">
    <location>
        <position position="282"/>
    </location>
    <ligand>
        <name>substrate</name>
    </ligand>
</feature>
<comment type="similarity">
    <text evidence="1 6">Belongs to the glutaminase family.</text>
</comment>
<keyword evidence="6" id="KW-0007">Acetylation</keyword>
<evidence type="ECO:0000256" key="5">
    <source>
        <dbReference type="ARBA" id="ARBA00049534"/>
    </source>
</evidence>
<feature type="binding site" evidence="6">
    <location>
        <position position="137"/>
    </location>
    <ligand>
        <name>substrate</name>
    </ligand>
</feature>
<feature type="binding site" evidence="6">
    <location>
        <position position="188"/>
    </location>
    <ligand>
        <name>substrate</name>
    </ligand>
</feature>
<evidence type="ECO:0000256" key="4">
    <source>
        <dbReference type="ARBA" id="ARBA00022801"/>
    </source>
</evidence>
<name>A0A9X1YET2_9PROT</name>
<feature type="binding site" evidence="6">
    <location>
        <position position="212"/>
    </location>
    <ligand>
        <name>substrate</name>
    </ligand>
</feature>
<dbReference type="NCBIfam" id="TIGR03814">
    <property type="entry name" value="Gln_ase"/>
    <property type="match status" value="1"/>
</dbReference>
<dbReference type="HAMAP" id="MF_00313">
    <property type="entry name" value="Glutaminase"/>
    <property type="match status" value="1"/>
</dbReference>
<evidence type="ECO:0000313" key="9">
    <source>
        <dbReference type="Proteomes" id="UP001139516"/>
    </source>
</evidence>
<gene>
    <name evidence="6 8" type="primary">glsA</name>
    <name evidence="8" type="ORF">M0638_23715</name>
</gene>
<evidence type="ECO:0000256" key="7">
    <source>
        <dbReference type="SAM" id="MobiDB-lite"/>
    </source>
</evidence>
<dbReference type="RefSeq" id="WP_248669432.1">
    <property type="nucleotide sequence ID" value="NZ_JALPRX010000120.1"/>
</dbReference>
<evidence type="ECO:0000256" key="1">
    <source>
        <dbReference type="ARBA" id="ARBA00011076"/>
    </source>
</evidence>
<dbReference type="EMBL" id="JALPRX010000120">
    <property type="protein sequence ID" value="MCK8787382.1"/>
    <property type="molecule type" value="Genomic_DNA"/>
</dbReference>
<comment type="subunit">
    <text evidence="2 6">Homotetramer.</text>
</comment>
<proteinExistence type="inferred from homology"/>
<dbReference type="SUPFAM" id="SSF56601">
    <property type="entry name" value="beta-lactamase/transpeptidase-like"/>
    <property type="match status" value="1"/>
</dbReference>
<evidence type="ECO:0000256" key="6">
    <source>
        <dbReference type="HAMAP-Rule" id="MF_00313"/>
    </source>
</evidence>
<dbReference type="GO" id="GO:0006537">
    <property type="term" value="P:glutamate biosynthetic process"/>
    <property type="evidence" value="ECO:0007669"/>
    <property type="project" value="TreeGrafter"/>
</dbReference>
<evidence type="ECO:0000313" key="8">
    <source>
        <dbReference type="EMBL" id="MCK8787382.1"/>
    </source>
</evidence>
<dbReference type="Pfam" id="PF04960">
    <property type="entry name" value="Glutaminase"/>
    <property type="match status" value="1"/>
</dbReference>
<dbReference type="Gene3D" id="3.40.710.10">
    <property type="entry name" value="DD-peptidase/beta-lactamase superfamily"/>
    <property type="match status" value="1"/>
</dbReference>
<evidence type="ECO:0000256" key="3">
    <source>
        <dbReference type="ARBA" id="ARBA00012918"/>
    </source>
</evidence>
<dbReference type="GO" id="GO:0006543">
    <property type="term" value="P:L-glutamine catabolic process"/>
    <property type="evidence" value="ECO:0007669"/>
    <property type="project" value="TreeGrafter"/>
</dbReference>
<sequence length="333" mass="35139">MDSRLHADEAMGPAQVSTGHLPADPDVDALVLEAWERYRGVGDGKVADYIPALARVSPDLFGICLVGVNGVVHAAGEVDHPFSIQSISKPFVFALVCQALGGGRARESIGVNATGLPFNSVMAIELNAERTMNPMVNAGAIATTSLAPGANAEERWRFIREGLSRFAGRELAMDTAVYESEAATNQRNRGMARLLQAYGRMYSDPDEATDVYTRQCALNVTARDLAVMGATLADGGVNPVTHERVVDPDRCRRVLAVMATAGLYEQSGDWLYETGLPGKSGVSGGLVTISPGKGGVGTFSAPLDAAGNSVRGQLVTRFLSERLGLNLFASQAA</sequence>
<dbReference type="InterPro" id="IPR012338">
    <property type="entry name" value="Beta-lactam/transpept-like"/>
</dbReference>
<feature type="binding site" evidence="6">
    <location>
        <position position="264"/>
    </location>
    <ligand>
        <name>substrate</name>
    </ligand>
</feature>
<dbReference type="AlphaFoldDB" id="A0A9X1YET2"/>
<feature type="region of interest" description="Disordered" evidence="7">
    <location>
        <begin position="1"/>
        <end position="21"/>
    </location>
</feature>
<dbReference type="Proteomes" id="UP001139516">
    <property type="component" value="Unassembled WGS sequence"/>
</dbReference>
<dbReference type="FunFam" id="3.40.710.10:FF:000005">
    <property type="entry name" value="Glutaminase"/>
    <property type="match status" value="1"/>
</dbReference>
<evidence type="ECO:0000256" key="2">
    <source>
        <dbReference type="ARBA" id="ARBA00011881"/>
    </source>
</evidence>
<protein>
    <recommendedName>
        <fullName evidence="3 6">Glutaminase</fullName>
        <ecNumber evidence="3 6">3.5.1.2</ecNumber>
    </recommendedName>
</protein>
<accession>A0A9X1YET2</accession>
<feature type="binding site" evidence="6">
    <location>
        <position position="181"/>
    </location>
    <ligand>
        <name>substrate</name>
    </ligand>
</feature>
<dbReference type="EC" id="3.5.1.2" evidence="3 6"/>
<keyword evidence="4 6" id="KW-0378">Hydrolase</keyword>
<dbReference type="GO" id="GO:0004359">
    <property type="term" value="F:glutaminase activity"/>
    <property type="evidence" value="ECO:0007669"/>
    <property type="project" value="UniProtKB-UniRule"/>
</dbReference>